<proteinExistence type="predicted"/>
<organism evidence="10 11">
    <name type="scientific">Pseudomonas fragi</name>
    <dbReference type="NCBI Taxonomy" id="296"/>
    <lineage>
        <taxon>Bacteria</taxon>
        <taxon>Pseudomonadati</taxon>
        <taxon>Pseudomonadota</taxon>
        <taxon>Gammaproteobacteria</taxon>
        <taxon>Pseudomonadales</taxon>
        <taxon>Pseudomonadaceae</taxon>
        <taxon>Pseudomonas</taxon>
    </lineage>
</organism>
<evidence type="ECO:0000313" key="10">
    <source>
        <dbReference type="EMBL" id="PAA11672.1"/>
    </source>
</evidence>
<feature type="transmembrane region" description="Helical" evidence="8">
    <location>
        <begin position="136"/>
        <end position="158"/>
    </location>
</feature>
<keyword evidence="3" id="KW-1003">Cell membrane</keyword>
<dbReference type="PANTHER" id="PTHR42718:SF46">
    <property type="entry name" value="BLR6921 PROTEIN"/>
    <property type="match status" value="1"/>
</dbReference>
<comment type="caution">
    <text evidence="10">The sequence shown here is derived from an EMBL/GenBank/DDBJ whole genome shotgun (WGS) entry which is preliminary data.</text>
</comment>
<dbReference type="OrthoDB" id="7014231at2"/>
<keyword evidence="6 8" id="KW-0472">Membrane</keyword>
<evidence type="ECO:0000313" key="11">
    <source>
        <dbReference type="Proteomes" id="UP000215861"/>
    </source>
</evidence>
<dbReference type="GO" id="GO:0005886">
    <property type="term" value="C:plasma membrane"/>
    <property type="evidence" value="ECO:0007669"/>
    <property type="project" value="UniProtKB-SubCell"/>
</dbReference>
<dbReference type="Gene3D" id="1.20.1720.10">
    <property type="entry name" value="Multidrug resistance protein D"/>
    <property type="match status" value="1"/>
</dbReference>
<dbReference type="PANTHER" id="PTHR42718">
    <property type="entry name" value="MAJOR FACILITATOR SUPERFAMILY MULTIDRUG TRANSPORTER MFSC"/>
    <property type="match status" value="1"/>
</dbReference>
<name>A0A267AIW8_PSEFR</name>
<comment type="subcellular location">
    <subcellularLocation>
        <location evidence="1">Cell membrane</location>
        <topology evidence="1">Multi-pass membrane protein</topology>
    </subcellularLocation>
</comment>
<feature type="transmembrane region" description="Helical" evidence="8">
    <location>
        <begin position="333"/>
        <end position="353"/>
    </location>
</feature>
<feature type="transmembrane region" description="Helical" evidence="8">
    <location>
        <begin position="201"/>
        <end position="221"/>
    </location>
</feature>
<feature type="transmembrane region" description="Helical" evidence="8">
    <location>
        <begin position="41"/>
        <end position="62"/>
    </location>
</feature>
<dbReference type="AlphaFoldDB" id="A0A267AIW8"/>
<evidence type="ECO:0000256" key="8">
    <source>
        <dbReference type="SAM" id="Phobius"/>
    </source>
</evidence>
<dbReference type="GO" id="GO:0022857">
    <property type="term" value="F:transmembrane transporter activity"/>
    <property type="evidence" value="ECO:0007669"/>
    <property type="project" value="InterPro"/>
</dbReference>
<feature type="transmembrane region" description="Helical" evidence="8">
    <location>
        <begin position="396"/>
        <end position="421"/>
    </location>
</feature>
<feature type="transmembrane region" description="Helical" evidence="8">
    <location>
        <begin position="107"/>
        <end position="124"/>
    </location>
</feature>
<evidence type="ECO:0000256" key="5">
    <source>
        <dbReference type="ARBA" id="ARBA00022989"/>
    </source>
</evidence>
<evidence type="ECO:0000256" key="3">
    <source>
        <dbReference type="ARBA" id="ARBA00022475"/>
    </source>
</evidence>
<feature type="compositionally biased region" description="Polar residues" evidence="7">
    <location>
        <begin position="456"/>
        <end position="465"/>
    </location>
</feature>
<feature type="transmembrane region" description="Helical" evidence="8">
    <location>
        <begin position="265"/>
        <end position="289"/>
    </location>
</feature>
<dbReference type="EMBL" id="NQKQ01000011">
    <property type="protein sequence ID" value="PAA11672.1"/>
    <property type="molecule type" value="Genomic_DNA"/>
</dbReference>
<gene>
    <name evidence="10" type="ORF">CJU81_11690</name>
</gene>
<dbReference type="SUPFAM" id="SSF103473">
    <property type="entry name" value="MFS general substrate transporter"/>
    <property type="match status" value="1"/>
</dbReference>
<dbReference type="Pfam" id="PF07690">
    <property type="entry name" value="MFS_1"/>
    <property type="match status" value="1"/>
</dbReference>
<feature type="region of interest" description="Disordered" evidence="7">
    <location>
        <begin position="455"/>
        <end position="499"/>
    </location>
</feature>
<dbReference type="InterPro" id="IPR020846">
    <property type="entry name" value="MFS_dom"/>
</dbReference>
<feature type="transmembrane region" description="Helical" evidence="8">
    <location>
        <begin position="12"/>
        <end position="35"/>
    </location>
</feature>
<feature type="transmembrane region" description="Helical" evidence="8">
    <location>
        <begin position="433"/>
        <end position="453"/>
    </location>
</feature>
<evidence type="ECO:0000256" key="4">
    <source>
        <dbReference type="ARBA" id="ARBA00022692"/>
    </source>
</evidence>
<dbReference type="PROSITE" id="PS50850">
    <property type="entry name" value="MFS"/>
    <property type="match status" value="1"/>
</dbReference>
<feature type="domain" description="Major facilitator superfamily (MFS) profile" evidence="9">
    <location>
        <begin position="12"/>
        <end position="460"/>
    </location>
</feature>
<keyword evidence="2" id="KW-0813">Transport</keyword>
<evidence type="ECO:0000256" key="1">
    <source>
        <dbReference type="ARBA" id="ARBA00004651"/>
    </source>
</evidence>
<dbReference type="InterPro" id="IPR036259">
    <property type="entry name" value="MFS_trans_sf"/>
</dbReference>
<feature type="transmembrane region" description="Helical" evidence="8">
    <location>
        <begin position="164"/>
        <end position="189"/>
    </location>
</feature>
<evidence type="ECO:0000256" key="2">
    <source>
        <dbReference type="ARBA" id="ARBA00022448"/>
    </source>
</evidence>
<dbReference type="Gene3D" id="1.20.1250.20">
    <property type="entry name" value="MFS general substrate transporter like domains"/>
    <property type="match status" value="1"/>
</dbReference>
<evidence type="ECO:0000256" key="6">
    <source>
        <dbReference type="ARBA" id="ARBA00023136"/>
    </source>
</evidence>
<reference evidence="10 11" key="1">
    <citation type="submission" date="2017-08" db="EMBL/GenBank/DDBJ databases">
        <title>Genomic and metabolic characterisation of spoilage-associated Pseudomonas species.</title>
        <authorList>
            <person name="Stanborough T."/>
            <person name="Fegan N."/>
            <person name="Powell S.M."/>
            <person name="Singh T."/>
            <person name="Tamplin M.L."/>
            <person name="Chandry P.S."/>
        </authorList>
    </citation>
    <scope>NUCLEOTIDE SEQUENCE [LARGE SCALE GENOMIC DNA]</scope>
    <source>
        <strain evidence="10 11">F1801</strain>
    </source>
</reference>
<dbReference type="Proteomes" id="UP000215861">
    <property type="component" value="Unassembled WGS sequence"/>
</dbReference>
<accession>A0A267AIW8</accession>
<keyword evidence="4 8" id="KW-0812">Transmembrane</keyword>
<dbReference type="RefSeq" id="WP_095036736.1">
    <property type="nucleotide sequence ID" value="NZ_NQKQ01000011.1"/>
</dbReference>
<evidence type="ECO:0000256" key="7">
    <source>
        <dbReference type="SAM" id="MobiDB-lite"/>
    </source>
</evidence>
<dbReference type="InterPro" id="IPR011701">
    <property type="entry name" value="MFS"/>
</dbReference>
<keyword evidence="5 8" id="KW-1133">Transmembrane helix</keyword>
<feature type="transmembrane region" description="Helical" evidence="8">
    <location>
        <begin position="227"/>
        <end position="244"/>
    </location>
</feature>
<sequence length="499" mass="53638">MSIHGSGSHHAALLTVASAFFLEVLDATIMIVAIISLANDLGASISGVTLALAAYLLALVVFTPASGHLFKKLALAQRFQCGLLILCLASLACASSQNLYMLCIARLAQGFGSALIVPAGRTLILANTDKNQIPRIMAWLIAPALVAPIVAPSMANVLLSLGNWRLIFCFIAFCAAGLIAVCRVTLFSLPAPTARQHPFDVYAYGLWGLSSSALFAMFVAGSNSRPLYTLLAAIVMFYAGVRLYQRLCQATDKQLFDLSLLNNPLFTFNIVSGSFFRISIYAFPTVLIIHLLKTSDYPPSSIGHCLLFIFAGNLLAKPVAARILANSLSIKRYFLYSALATSVTLSVFFYPRLSDQLPVLWLACALHGCARSFQFLGYSSRSLRDIEPSRMHHANILLGAVMQHNALIAQAVPALLAAFLIPTRLPGESSDGFFNLGMATVTALSLMAALSALRMPNSSRQESPPSTVPPTYAKAGNHTHLSVATQGAEDESREAENHR</sequence>
<evidence type="ECO:0000259" key="9">
    <source>
        <dbReference type="PROSITE" id="PS50850"/>
    </source>
</evidence>
<feature type="transmembrane region" description="Helical" evidence="8">
    <location>
        <begin position="301"/>
        <end position="321"/>
    </location>
</feature>
<feature type="transmembrane region" description="Helical" evidence="8">
    <location>
        <begin position="83"/>
        <end position="101"/>
    </location>
</feature>
<protein>
    <recommendedName>
        <fullName evidence="9">Major facilitator superfamily (MFS) profile domain-containing protein</fullName>
    </recommendedName>
</protein>